<accession>A0ABQ9EEL1</accession>
<proteinExistence type="predicted"/>
<protein>
    <submittedName>
        <fullName evidence="1">Uncharacterized protein</fullName>
    </submittedName>
</protein>
<gene>
    <name evidence="1" type="ORF">KUTeg_018666</name>
</gene>
<sequence length="93" mass="11125">MTRVKLLMIDRPDIKHYFDVWHMDKGTNYSYIFLFYSKAYIELKNVVKGSMLLKDIHKLSPTEQTSSLESFHKVVCFFAPKAVHFFYPQMRAR</sequence>
<dbReference type="PANTHER" id="PTHR31751:SF42">
    <property type="entry name" value="PROTEIN CBG10204"/>
    <property type="match status" value="1"/>
</dbReference>
<reference evidence="1 2" key="1">
    <citation type="submission" date="2022-12" db="EMBL/GenBank/DDBJ databases">
        <title>Chromosome-level genome of Tegillarca granosa.</title>
        <authorList>
            <person name="Kim J."/>
        </authorList>
    </citation>
    <scope>NUCLEOTIDE SEQUENCE [LARGE SCALE GENOMIC DNA]</scope>
    <source>
        <strain evidence="1">Teg-2019</strain>
        <tissue evidence="1">Adductor muscle</tissue>
    </source>
</reference>
<evidence type="ECO:0000313" key="1">
    <source>
        <dbReference type="EMBL" id="KAJ8303743.1"/>
    </source>
</evidence>
<comment type="caution">
    <text evidence="1">The sequence shown here is derived from an EMBL/GenBank/DDBJ whole genome shotgun (WGS) entry which is preliminary data.</text>
</comment>
<name>A0ABQ9EEL1_TEGGR</name>
<dbReference type="Proteomes" id="UP001217089">
    <property type="component" value="Unassembled WGS sequence"/>
</dbReference>
<organism evidence="1 2">
    <name type="scientific">Tegillarca granosa</name>
    <name type="common">Malaysian cockle</name>
    <name type="synonym">Anadara granosa</name>
    <dbReference type="NCBI Taxonomy" id="220873"/>
    <lineage>
        <taxon>Eukaryota</taxon>
        <taxon>Metazoa</taxon>
        <taxon>Spiralia</taxon>
        <taxon>Lophotrochozoa</taxon>
        <taxon>Mollusca</taxon>
        <taxon>Bivalvia</taxon>
        <taxon>Autobranchia</taxon>
        <taxon>Pteriomorphia</taxon>
        <taxon>Arcoida</taxon>
        <taxon>Arcoidea</taxon>
        <taxon>Arcidae</taxon>
        <taxon>Tegillarca</taxon>
    </lineage>
</organism>
<dbReference type="EMBL" id="JARBDR010000908">
    <property type="protein sequence ID" value="KAJ8303743.1"/>
    <property type="molecule type" value="Genomic_DNA"/>
</dbReference>
<evidence type="ECO:0000313" key="2">
    <source>
        <dbReference type="Proteomes" id="UP001217089"/>
    </source>
</evidence>
<dbReference type="PANTHER" id="PTHR31751">
    <property type="entry name" value="SI:CH211-108C17.2-RELATED-RELATED"/>
    <property type="match status" value="1"/>
</dbReference>
<keyword evidence="2" id="KW-1185">Reference proteome</keyword>